<dbReference type="InterPro" id="IPR014710">
    <property type="entry name" value="RmlC-like_jellyroll"/>
</dbReference>
<evidence type="ECO:0000256" key="3">
    <source>
        <dbReference type="ARBA" id="ARBA00022448"/>
    </source>
</evidence>
<evidence type="ECO:0000256" key="19">
    <source>
        <dbReference type="ARBA" id="ARBA00060926"/>
    </source>
</evidence>
<accession>A0A3M9XMT5</accession>
<keyword evidence="5" id="KW-0633">Potassium transport</keyword>
<dbReference type="PROSITE" id="PS00889">
    <property type="entry name" value="CNMP_BINDING_2"/>
    <property type="match status" value="1"/>
</dbReference>
<dbReference type="InterPro" id="IPR018488">
    <property type="entry name" value="cNMP-bd_CS"/>
</dbReference>
<keyword evidence="10" id="KW-0851">Voltage-gated channel</keyword>
<dbReference type="SUPFAM" id="SSF51206">
    <property type="entry name" value="cAMP-binding domain-like"/>
    <property type="match status" value="1"/>
</dbReference>
<evidence type="ECO:0000256" key="18">
    <source>
        <dbReference type="ARBA" id="ARBA00058429"/>
    </source>
</evidence>
<dbReference type="PRINTS" id="PR01333">
    <property type="entry name" value="2POREKCHANEL"/>
</dbReference>
<keyword evidence="8" id="KW-0547">Nucleotide-binding</keyword>
<dbReference type="GO" id="GO:0030552">
    <property type="term" value="F:cAMP binding"/>
    <property type="evidence" value="ECO:0007669"/>
    <property type="project" value="UniProtKB-KW"/>
</dbReference>
<dbReference type="Pfam" id="PF00027">
    <property type="entry name" value="cNMP_binding"/>
    <property type="match status" value="1"/>
</dbReference>
<evidence type="ECO:0000256" key="9">
    <source>
        <dbReference type="ARBA" id="ARBA00022826"/>
    </source>
</evidence>
<dbReference type="PRINTS" id="PR00169">
    <property type="entry name" value="KCHANNEL"/>
</dbReference>
<comment type="subcellular location">
    <subcellularLocation>
        <location evidence="1">Cell membrane</location>
        <topology evidence="1">Multi-pass membrane protein</topology>
    </subcellularLocation>
</comment>
<feature type="transmembrane region" description="Helical" evidence="20">
    <location>
        <begin position="62"/>
        <end position="81"/>
    </location>
</feature>
<keyword evidence="7 20" id="KW-0812">Transmembrane</keyword>
<dbReference type="SMART" id="SM00100">
    <property type="entry name" value="cNMP"/>
    <property type="match status" value="1"/>
</dbReference>
<dbReference type="PROSITE" id="PS00888">
    <property type="entry name" value="CNMP_BINDING_1"/>
    <property type="match status" value="1"/>
</dbReference>
<evidence type="ECO:0000256" key="13">
    <source>
        <dbReference type="ARBA" id="ARBA00023065"/>
    </source>
</evidence>
<protein>
    <submittedName>
        <fullName evidence="22">Cyclic nucleotide-binding protein</fullName>
    </submittedName>
</protein>
<dbReference type="CDD" id="cd00038">
    <property type="entry name" value="CAP_ED"/>
    <property type="match status" value="1"/>
</dbReference>
<evidence type="ECO:0000313" key="23">
    <source>
        <dbReference type="Proteomes" id="UP000268623"/>
    </source>
</evidence>
<dbReference type="RefSeq" id="WP_123175542.1">
    <property type="nucleotide sequence ID" value="NZ_QWDD01000001.1"/>
</dbReference>
<dbReference type="SUPFAM" id="SSF81324">
    <property type="entry name" value="Voltage-gated potassium channels"/>
    <property type="match status" value="1"/>
</dbReference>
<dbReference type="EMBL" id="QWDD01000001">
    <property type="protein sequence ID" value="RNJ49573.1"/>
    <property type="molecule type" value="Genomic_DNA"/>
</dbReference>
<dbReference type="OrthoDB" id="9799090at2"/>
<evidence type="ECO:0000256" key="15">
    <source>
        <dbReference type="ARBA" id="ARBA00023149"/>
    </source>
</evidence>
<keyword evidence="17" id="KW-0407">Ion channel</keyword>
<dbReference type="PROSITE" id="PS50042">
    <property type="entry name" value="CNMP_BINDING_3"/>
    <property type="match status" value="1"/>
</dbReference>
<evidence type="ECO:0000256" key="7">
    <source>
        <dbReference type="ARBA" id="ARBA00022692"/>
    </source>
</evidence>
<keyword evidence="23" id="KW-1185">Reference proteome</keyword>
<dbReference type="GO" id="GO:0005249">
    <property type="term" value="F:voltage-gated potassium channel activity"/>
    <property type="evidence" value="ECO:0007669"/>
    <property type="project" value="InterPro"/>
</dbReference>
<dbReference type="FunFam" id="1.10.287.70:FF:000181">
    <property type="entry name" value="Cyclic nucleotide-gated potassium channel mll3241"/>
    <property type="match status" value="1"/>
</dbReference>
<gene>
    <name evidence="22" type="ORF">D1O30_08135</name>
</gene>
<dbReference type="InterPro" id="IPR003280">
    <property type="entry name" value="2pore_dom_K_chnl"/>
</dbReference>
<evidence type="ECO:0000313" key="22">
    <source>
        <dbReference type="EMBL" id="RNJ49573.1"/>
    </source>
</evidence>
<organism evidence="22 23">
    <name type="scientific">Methylocystis hirsuta</name>
    <dbReference type="NCBI Taxonomy" id="369798"/>
    <lineage>
        <taxon>Bacteria</taxon>
        <taxon>Pseudomonadati</taxon>
        <taxon>Pseudomonadota</taxon>
        <taxon>Alphaproteobacteria</taxon>
        <taxon>Hyphomicrobiales</taxon>
        <taxon>Methylocystaceae</taxon>
        <taxon>Methylocystis</taxon>
    </lineage>
</organism>
<dbReference type="Gene3D" id="1.20.120.350">
    <property type="entry name" value="Voltage-gated potassium channels. Chain C"/>
    <property type="match status" value="1"/>
</dbReference>
<keyword evidence="12 20" id="KW-1133">Transmembrane helix</keyword>
<evidence type="ECO:0000256" key="1">
    <source>
        <dbReference type="ARBA" id="ARBA00004651"/>
    </source>
</evidence>
<feature type="domain" description="Cyclic nucleotide-binding" evidence="21">
    <location>
        <begin position="271"/>
        <end position="374"/>
    </location>
</feature>
<proteinExistence type="inferred from homology"/>
<keyword evidence="4" id="KW-1003">Cell membrane</keyword>
<keyword evidence="15" id="KW-0114">cAMP</keyword>
<dbReference type="AlphaFoldDB" id="A0A3M9XMT5"/>
<dbReference type="InterPro" id="IPR005821">
    <property type="entry name" value="Ion_trans_dom"/>
</dbReference>
<keyword evidence="11" id="KW-0630">Potassium</keyword>
<dbReference type="Pfam" id="PF00520">
    <property type="entry name" value="Ion_trans"/>
    <property type="match status" value="1"/>
</dbReference>
<evidence type="ECO:0000259" key="21">
    <source>
        <dbReference type="PROSITE" id="PS50042"/>
    </source>
</evidence>
<comment type="subunit">
    <text evidence="2">Homotetramer.</text>
</comment>
<evidence type="ECO:0000256" key="2">
    <source>
        <dbReference type="ARBA" id="ARBA00011881"/>
    </source>
</evidence>
<evidence type="ECO:0000256" key="4">
    <source>
        <dbReference type="ARBA" id="ARBA00022475"/>
    </source>
</evidence>
<comment type="caution">
    <text evidence="22">The sequence shown here is derived from an EMBL/GenBank/DDBJ whole genome shotgun (WGS) entry which is preliminary data.</text>
</comment>
<dbReference type="GO" id="GO:0001508">
    <property type="term" value="P:action potential"/>
    <property type="evidence" value="ECO:0007669"/>
    <property type="project" value="TreeGrafter"/>
</dbReference>
<dbReference type="InterPro" id="IPR000595">
    <property type="entry name" value="cNMP-bd_dom"/>
</dbReference>
<evidence type="ECO:0000256" key="5">
    <source>
        <dbReference type="ARBA" id="ARBA00022538"/>
    </source>
</evidence>
<name>A0A3M9XMT5_9HYPH</name>
<sequence>MSEPDRRRGLALLRRRVHVVLDGGSHDRFARVVHRGLIGLVVLSVVSVIFESVPEYSDRYEDIFNVIEYVAVAAFTLEYVLRVWCAPEHALYARRSPMAARLAFIASGWALIDLAAFLPFYLSFYFSADLRVFLMLRLLRFFKFARYSPGIRTLLAVIEAERKALLAWLIILFGAVLFFSTAMHIAEHEAQPEKFGTIPDAMWWAIETVTTVGYGEVIPLTLAGKLIASFAMVTGFLLLGLPVGILATAFAEEIHRREFVVTWTMVASVPLFRGLDAAGIAEIMRYLRAQSIPRGAMIVRKGDPAHSMYFIAEGEVEVELARENVTLGEGQFFGEIAVLRKTLRSADVRATAATKLLILDAYDLQTLTKRNPEIGDAIREVAQSRSGLAPVERHGDIIEAELEEPAASAETDEA</sequence>
<evidence type="ECO:0000256" key="6">
    <source>
        <dbReference type="ARBA" id="ARBA00022566"/>
    </source>
</evidence>
<comment type="function">
    <text evidence="18">Cyclic nucleotide-regulated potassium channel activated by cAMP.</text>
</comment>
<feature type="transmembrane region" description="Helical" evidence="20">
    <location>
        <begin position="226"/>
        <end position="250"/>
    </location>
</feature>
<reference evidence="22 23" key="1">
    <citation type="submission" date="2018-08" db="EMBL/GenBank/DDBJ databases">
        <title>Genome sequence of Methylocystis hirsuta CSC1, a methanotroph able to accumulate PHAs.</title>
        <authorList>
            <person name="Bordel S."/>
            <person name="Rodriguez E."/>
            <person name="Gancedo J."/>
            <person name="Munoz R."/>
        </authorList>
    </citation>
    <scope>NUCLEOTIDE SEQUENCE [LARGE SCALE GENOMIC DNA]</scope>
    <source>
        <strain evidence="22 23">CSC1</strain>
    </source>
</reference>
<evidence type="ECO:0000256" key="14">
    <source>
        <dbReference type="ARBA" id="ARBA00023136"/>
    </source>
</evidence>
<dbReference type="InterPro" id="IPR027359">
    <property type="entry name" value="Volt_channel_dom_sf"/>
</dbReference>
<keyword evidence="9" id="KW-0631">Potassium channel</keyword>
<evidence type="ECO:0000256" key="20">
    <source>
        <dbReference type="SAM" id="Phobius"/>
    </source>
</evidence>
<dbReference type="GO" id="GO:0008076">
    <property type="term" value="C:voltage-gated potassium channel complex"/>
    <property type="evidence" value="ECO:0007669"/>
    <property type="project" value="InterPro"/>
</dbReference>
<dbReference type="Gene3D" id="1.10.287.70">
    <property type="match status" value="1"/>
</dbReference>
<evidence type="ECO:0000256" key="16">
    <source>
        <dbReference type="ARBA" id="ARBA00023286"/>
    </source>
</evidence>
<dbReference type="PANTHER" id="PTHR11537:SF254">
    <property type="entry name" value="POTASSIUM VOLTAGE-GATED CHANNEL PROTEIN SHAB"/>
    <property type="match status" value="1"/>
</dbReference>
<dbReference type="InterPro" id="IPR028325">
    <property type="entry name" value="VG_K_chnl"/>
</dbReference>
<feature type="transmembrane region" description="Helical" evidence="20">
    <location>
        <begin position="32"/>
        <end position="50"/>
    </location>
</feature>
<keyword evidence="6" id="KW-0116">cAMP-binding</keyword>
<keyword evidence="13" id="KW-0406">Ion transport</keyword>
<dbReference type="PANTHER" id="PTHR11537">
    <property type="entry name" value="VOLTAGE-GATED POTASSIUM CHANNEL"/>
    <property type="match status" value="1"/>
</dbReference>
<keyword evidence="16" id="KW-1071">Ligand-gated ion channel</keyword>
<feature type="transmembrane region" description="Helical" evidence="20">
    <location>
        <begin position="102"/>
        <end position="122"/>
    </location>
</feature>
<keyword evidence="3" id="KW-0813">Transport</keyword>
<evidence type="ECO:0000256" key="17">
    <source>
        <dbReference type="ARBA" id="ARBA00023303"/>
    </source>
</evidence>
<evidence type="ECO:0000256" key="12">
    <source>
        <dbReference type="ARBA" id="ARBA00022989"/>
    </source>
</evidence>
<keyword evidence="14 20" id="KW-0472">Membrane</keyword>
<evidence type="ECO:0000256" key="10">
    <source>
        <dbReference type="ARBA" id="ARBA00022882"/>
    </source>
</evidence>
<comment type="similarity">
    <text evidence="19">Belongs to the potassium channel family.</text>
</comment>
<feature type="transmembrane region" description="Helical" evidence="20">
    <location>
        <begin position="165"/>
        <end position="186"/>
    </location>
</feature>
<dbReference type="InterPro" id="IPR018490">
    <property type="entry name" value="cNMP-bd_dom_sf"/>
</dbReference>
<dbReference type="Proteomes" id="UP000268623">
    <property type="component" value="Unassembled WGS sequence"/>
</dbReference>
<dbReference type="Gene3D" id="2.60.120.10">
    <property type="entry name" value="Jelly Rolls"/>
    <property type="match status" value="1"/>
</dbReference>
<evidence type="ECO:0000256" key="8">
    <source>
        <dbReference type="ARBA" id="ARBA00022741"/>
    </source>
</evidence>
<evidence type="ECO:0000256" key="11">
    <source>
        <dbReference type="ARBA" id="ARBA00022958"/>
    </source>
</evidence>